<evidence type="ECO:0000256" key="1">
    <source>
        <dbReference type="ARBA" id="ARBA00001962"/>
    </source>
</evidence>
<evidence type="ECO:0000313" key="3">
    <source>
        <dbReference type="Proteomes" id="UP000001593"/>
    </source>
</evidence>
<dbReference type="eggNOG" id="ENOG502S0FA">
    <property type="taxonomic scope" value="Eukaryota"/>
</dbReference>
<dbReference type="PhylomeDB" id="A7RHI1"/>
<dbReference type="SUPFAM" id="SSF51197">
    <property type="entry name" value="Clavaminate synthase-like"/>
    <property type="match status" value="1"/>
</dbReference>
<dbReference type="PANTHER" id="PTHR20883">
    <property type="entry name" value="PHYTANOYL-COA DIOXYGENASE DOMAIN CONTAINING 1"/>
    <property type="match status" value="1"/>
</dbReference>
<dbReference type="Proteomes" id="UP000001593">
    <property type="component" value="Unassembled WGS sequence"/>
</dbReference>
<accession>A7RHI1</accession>
<dbReference type="OMA" id="YCNWQRI"/>
<name>A7RHI1_NEMVE</name>
<reference evidence="2 3" key="1">
    <citation type="journal article" date="2007" name="Science">
        <title>Sea anemone genome reveals ancestral eumetazoan gene repertoire and genomic organization.</title>
        <authorList>
            <person name="Putnam N.H."/>
            <person name="Srivastava M."/>
            <person name="Hellsten U."/>
            <person name="Dirks B."/>
            <person name="Chapman J."/>
            <person name="Salamov A."/>
            <person name="Terry A."/>
            <person name="Shapiro H."/>
            <person name="Lindquist E."/>
            <person name="Kapitonov V.V."/>
            <person name="Jurka J."/>
            <person name="Genikhovich G."/>
            <person name="Grigoriev I.V."/>
            <person name="Lucas S.M."/>
            <person name="Steele R.E."/>
            <person name="Finnerty J.R."/>
            <person name="Technau U."/>
            <person name="Martindale M.Q."/>
            <person name="Rokhsar D.S."/>
        </authorList>
    </citation>
    <scope>NUCLEOTIDE SEQUENCE [LARGE SCALE GENOMIC DNA]</scope>
    <source>
        <strain evidence="3">CH2 X CH6</strain>
    </source>
</reference>
<dbReference type="InParanoid" id="A7RHI1"/>
<comment type="cofactor">
    <cofactor evidence="1">
        <name>Fe cation</name>
        <dbReference type="ChEBI" id="CHEBI:24875"/>
    </cofactor>
</comment>
<evidence type="ECO:0000313" key="2">
    <source>
        <dbReference type="EMBL" id="EDO48987.1"/>
    </source>
</evidence>
<dbReference type="InterPro" id="IPR008775">
    <property type="entry name" value="Phytyl_CoA_dOase-like"/>
</dbReference>
<proteinExistence type="predicted"/>
<dbReference type="Gene3D" id="2.60.120.620">
    <property type="entry name" value="q2cbj1_9rhob like domain"/>
    <property type="match status" value="1"/>
</dbReference>
<protein>
    <recommendedName>
        <fullName evidence="4">Phytanoyl-CoA dioxygenase</fullName>
    </recommendedName>
</protein>
<sequence>MSILNTPVFARGVSAYGHAIAACMTVRYTHKQSQGYLKKEEVEQFKEDGVVCLRGVFTEWVKIISKGIDKNVWNPSKFSERLYNNDKNSPSYFNDFYNWKTITEFNEFVWKSPAARLAKTLMDSKRVAFYHEHVFTKDPGSYRPTPWHHDQAYYPLNGQQAIFPLMDNRYTLTMYHHQAFYLLNEQQNISFWIPITPVYKQACLRYVKASHKWNKWFIPRKFETNKNYDGNLNDSSEYEDMVDIDANPEKYELLSWDLEPGDCIAFNMRTVHGASESVDDQGRRVLATRWLGDDMILASRPWAVSPPILPGNPKGCNGMSVFDLPEVFPVIL</sequence>
<keyword evidence="3" id="KW-1185">Reference proteome</keyword>
<organism evidence="2 3">
    <name type="scientific">Nematostella vectensis</name>
    <name type="common">Starlet sea anemone</name>
    <dbReference type="NCBI Taxonomy" id="45351"/>
    <lineage>
        <taxon>Eukaryota</taxon>
        <taxon>Metazoa</taxon>
        <taxon>Cnidaria</taxon>
        <taxon>Anthozoa</taxon>
        <taxon>Hexacorallia</taxon>
        <taxon>Actiniaria</taxon>
        <taxon>Edwardsiidae</taxon>
        <taxon>Nematostella</taxon>
    </lineage>
</organism>
<dbReference type="Pfam" id="PF05721">
    <property type="entry name" value="PhyH"/>
    <property type="match status" value="1"/>
</dbReference>
<dbReference type="EMBL" id="DS469511">
    <property type="protein sequence ID" value="EDO48987.1"/>
    <property type="molecule type" value="Genomic_DNA"/>
</dbReference>
<dbReference type="HOGENOM" id="CLU_048953_2_0_1"/>
<dbReference type="STRING" id="45351.A7RHI1"/>
<dbReference type="PANTHER" id="PTHR20883:SF49">
    <property type="entry name" value="PHYTANOYL-COA DIOXYGENASE"/>
    <property type="match status" value="1"/>
</dbReference>
<dbReference type="AlphaFoldDB" id="A7RHI1"/>
<evidence type="ECO:0008006" key="4">
    <source>
        <dbReference type="Google" id="ProtNLM"/>
    </source>
</evidence>
<gene>
    <name evidence="2" type="ORF">NEMVEDRAFT_v1g238308</name>
</gene>